<evidence type="ECO:0000313" key="15">
    <source>
        <dbReference type="Proteomes" id="UP000886700"/>
    </source>
</evidence>
<gene>
    <name evidence="16 17" type="primary">Muc13</name>
</gene>
<keyword evidence="6 11" id="KW-0472">Membrane</keyword>
<dbReference type="PROSITE" id="PS01186">
    <property type="entry name" value="EGF_2"/>
    <property type="match status" value="2"/>
</dbReference>
<dbReference type="PROSITE" id="PS50024">
    <property type="entry name" value="SEA"/>
    <property type="match status" value="1"/>
</dbReference>
<evidence type="ECO:0000256" key="4">
    <source>
        <dbReference type="ARBA" id="ARBA00022729"/>
    </source>
</evidence>
<keyword evidence="4 12" id="KW-0732">Signal</keyword>
<dbReference type="InterPro" id="IPR000742">
    <property type="entry name" value="EGF"/>
</dbReference>
<evidence type="ECO:0000256" key="11">
    <source>
        <dbReference type="SAM" id="Phobius"/>
    </source>
</evidence>
<dbReference type="Proteomes" id="UP000886700">
    <property type="component" value="Unplaced"/>
</dbReference>
<evidence type="ECO:0000313" key="17">
    <source>
        <dbReference type="RefSeq" id="XP_040606823.1"/>
    </source>
</evidence>
<keyword evidence="11" id="KW-1133">Transmembrane helix</keyword>
<evidence type="ECO:0000256" key="10">
    <source>
        <dbReference type="SAM" id="MobiDB-lite"/>
    </source>
</evidence>
<evidence type="ECO:0000256" key="1">
    <source>
        <dbReference type="ARBA" id="ARBA00004236"/>
    </source>
</evidence>
<dbReference type="GeneID" id="101841886"/>
<keyword evidence="15" id="KW-1185">Reference proteome</keyword>
<feature type="signal peptide" evidence="12">
    <location>
        <begin position="1"/>
        <end position="18"/>
    </location>
</feature>
<evidence type="ECO:0000256" key="8">
    <source>
        <dbReference type="ARBA" id="ARBA00023180"/>
    </source>
</evidence>
<evidence type="ECO:0000256" key="6">
    <source>
        <dbReference type="ARBA" id="ARBA00023136"/>
    </source>
</evidence>
<evidence type="ECO:0000256" key="9">
    <source>
        <dbReference type="PROSITE-ProRule" id="PRU00076"/>
    </source>
</evidence>
<feature type="domain" description="EGF-like" evidence="14">
    <location>
        <begin position="199"/>
        <end position="237"/>
    </location>
</feature>
<evidence type="ECO:0000256" key="3">
    <source>
        <dbReference type="ARBA" id="ARBA00022536"/>
    </source>
</evidence>
<evidence type="ECO:0000259" key="13">
    <source>
        <dbReference type="PROSITE" id="PS50024"/>
    </source>
</evidence>
<accession>A0ABM2XVW2</accession>
<dbReference type="RefSeq" id="XP_040606823.1">
    <property type="nucleotide sequence ID" value="XM_040750889.1"/>
</dbReference>
<evidence type="ECO:0000256" key="5">
    <source>
        <dbReference type="ARBA" id="ARBA00022737"/>
    </source>
</evidence>
<feature type="region of interest" description="Disordered" evidence="10">
    <location>
        <begin position="532"/>
        <end position="555"/>
    </location>
</feature>
<evidence type="ECO:0000256" key="7">
    <source>
        <dbReference type="ARBA" id="ARBA00023157"/>
    </source>
</evidence>
<dbReference type="SMART" id="SM00200">
    <property type="entry name" value="SEA"/>
    <property type="match status" value="1"/>
</dbReference>
<dbReference type="SMART" id="SM00181">
    <property type="entry name" value="EGF"/>
    <property type="match status" value="3"/>
</dbReference>
<dbReference type="PANTHER" id="PTHR24037:SF10">
    <property type="entry name" value="MUCIN-13"/>
    <property type="match status" value="1"/>
</dbReference>
<feature type="compositionally biased region" description="Polar residues" evidence="10">
    <location>
        <begin position="182"/>
        <end position="203"/>
    </location>
</feature>
<keyword evidence="8" id="KW-0325">Glycoprotein</keyword>
<feature type="chain" id="PRO_5045024032" evidence="12">
    <location>
        <begin position="19"/>
        <end position="555"/>
    </location>
</feature>
<comment type="caution">
    <text evidence="9">Lacks conserved residue(s) required for the propagation of feature annotation.</text>
</comment>
<dbReference type="Gene3D" id="2.10.25.10">
    <property type="entry name" value="Laminin"/>
    <property type="match status" value="1"/>
</dbReference>
<keyword evidence="2" id="KW-1003">Cell membrane</keyword>
<dbReference type="InterPro" id="IPR000082">
    <property type="entry name" value="SEA_dom"/>
</dbReference>
<feature type="region of interest" description="Disordered" evidence="10">
    <location>
        <begin position="19"/>
        <end position="203"/>
    </location>
</feature>
<protein>
    <submittedName>
        <fullName evidence="16 17">Mucin-13</fullName>
    </submittedName>
</protein>
<organism evidence="15 16">
    <name type="scientific">Mesocricetus auratus</name>
    <name type="common">Golden hamster</name>
    <dbReference type="NCBI Taxonomy" id="10036"/>
    <lineage>
        <taxon>Eukaryota</taxon>
        <taxon>Metazoa</taxon>
        <taxon>Chordata</taxon>
        <taxon>Craniata</taxon>
        <taxon>Vertebrata</taxon>
        <taxon>Euteleostomi</taxon>
        <taxon>Mammalia</taxon>
        <taxon>Eutheria</taxon>
        <taxon>Euarchontoglires</taxon>
        <taxon>Glires</taxon>
        <taxon>Rodentia</taxon>
        <taxon>Myomorpha</taxon>
        <taxon>Muroidea</taxon>
        <taxon>Cricetidae</taxon>
        <taxon>Cricetinae</taxon>
        <taxon>Mesocricetus</taxon>
    </lineage>
</organism>
<reference evidence="16 17" key="1">
    <citation type="submission" date="2025-05" db="UniProtKB">
        <authorList>
            <consortium name="RefSeq"/>
        </authorList>
    </citation>
    <scope>IDENTIFICATION</scope>
    <source>
        <tissue evidence="16 17">Liver</tissue>
    </source>
</reference>
<keyword evidence="5" id="KW-0677">Repeat</keyword>
<dbReference type="RefSeq" id="XP_040606822.1">
    <property type="nucleotide sequence ID" value="XM_040750888.1"/>
</dbReference>
<comment type="subcellular location">
    <subcellularLocation>
        <location evidence="1">Cell membrane</location>
    </subcellularLocation>
</comment>
<evidence type="ECO:0000256" key="2">
    <source>
        <dbReference type="ARBA" id="ARBA00022475"/>
    </source>
</evidence>
<dbReference type="SUPFAM" id="SSF57184">
    <property type="entry name" value="Growth factor receptor domain"/>
    <property type="match status" value="1"/>
</dbReference>
<name>A0ABM2XVW2_MESAU</name>
<keyword evidence="7" id="KW-1015">Disulfide bond</keyword>
<dbReference type="PROSITE" id="PS50026">
    <property type="entry name" value="EGF_3"/>
    <property type="match status" value="1"/>
</dbReference>
<keyword evidence="11" id="KW-0812">Transmembrane</keyword>
<feature type="compositionally biased region" description="Low complexity" evidence="10">
    <location>
        <begin position="19"/>
        <end position="181"/>
    </location>
</feature>
<evidence type="ECO:0000259" key="14">
    <source>
        <dbReference type="PROSITE" id="PS50026"/>
    </source>
</evidence>
<keyword evidence="3 9" id="KW-0245">EGF-like domain</keyword>
<dbReference type="InterPro" id="IPR009030">
    <property type="entry name" value="Growth_fac_rcpt_cys_sf"/>
</dbReference>
<feature type="compositionally biased region" description="Polar residues" evidence="10">
    <location>
        <begin position="536"/>
        <end position="555"/>
    </location>
</feature>
<dbReference type="PANTHER" id="PTHR24037">
    <property type="entry name" value="HEART DEVELOPMENT PROTEIN WITH EGF-LIKE DOMAINS 1"/>
    <property type="match status" value="1"/>
</dbReference>
<evidence type="ECO:0000256" key="12">
    <source>
        <dbReference type="SAM" id="SignalP"/>
    </source>
</evidence>
<proteinExistence type="predicted"/>
<sequence length="555" mass="56530">MRLLFLSLLLVSTSLINGRASDASTPTSASSGSGDASTPTSGSSGSGDASTPTSGSSGSGDASTPTSGSSGSGDASTPTSGSSGSGDASTPTSGSSGSGDASTPTSGSSGSGDASTPTSGSSGSGDASTPTSGSSGSGDASTPTSGSSGSGDASTPTSGSSGSGDASTPTSGSSGSGDASTQPPATSPQTNSSVTTPGSSNPCEPNPCGRYASCVRLYSGHFCLCSQGYYYQNLSCVKGKTFPGEISTTVPDSSDLENENSKAYQDLYNDLVKFFKKALDKTGFGFGQTVILKVSASSSLSARSAIRAAEKLVYASVINMFDENTAQNESTITAAIEEQIKKDGNVMVKYAKQDVCDLYNCVKNGKDDCQNGLQCQCKPGMIRPNKVTPYCVSSGECAGPCSAQERKQCIKKDNEEPKCVCMPGYQNSTSGKCEECPFGYSGVDCNDKFQLILTIVGTIAGALVLILLIALIVSVSSKKKKKNVEEQKLIEDDSRNIRMQQAGFSNSGFSNSGFSNTGFSNFGGDNSIFPKVRTGVPSQTQNPYVNQRSMSRPDY</sequence>
<feature type="transmembrane region" description="Helical" evidence="11">
    <location>
        <begin position="451"/>
        <end position="473"/>
    </location>
</feature>
<evidence type="ECO:0000313" key="16">
    <source>
        <dbReference type="RefSeq" id="XP_040606822.1"/>
    </source>
</evidence>
<feature type="domain" description="SEA" evidence="13">
    <location>
        <begin position="238"/>
        <end position="363"/>
    </location>
</feature>